<gene>
    <name evidence="1" type="ORF">ENO08_01580</name>
</gene>
<dbReference type="EMBL" id="DSEC01000112">
    <property type="protein sequence ID" value="HER43132.1"/>
    <property type="molecule type" value="Genomic_DNA"/>
</dbReference>
<dbReference type="AlphaFoldDB" id="A0A7V2ATV4"/>
<accession>A0A7V2ATV4</accession>
<dbReference type="Gene3D" id="3.40.50.2000">
    <property type="entry name" value="Glycogen Phosphorylase B"/>
    <property type="match status" value="1"/>
</dbReference>
<sequence length="81" mass="9465">MRILQIQTYHFHRGGDSTYMFNLSGLLEKRGHEVVHFAMRHPENLPSPDDEYFVSEIDFPALLERRTPAACLRVLSRSIYS</sequence>
<feature type="non-terminal residue" evidence="1">
    <location>
        <position position="81"/>
    </location>
</feature>
<evidence type="ECO:0008006" key="2">
    <source>
        <dbReference type="Google" id="ProtNLM"/>
    </source>
</evidence>
<evidence type="ECO:0000313" key="1">
    <source>
        <dbReference type="EMBL" id="HER43132.1"/>
    </source>
</evidence>
<dbReference type="Proteomes" id="UP000886069">
    <property type="component" value="Unassembled WGS sequence"/>
</dbReference>
<comment type="caution">
    <text evidence="1">The sequence shown here is derived from an EMBL/GenBank/DDBJ whole genome shotgun (WGS) entry which is preliminary data.</text>
</comment>
<proteinExistence type="predicted"/>
<protein>
    <recommendedName>
        <fullName evidence="2">Glycosyltransferase family 4 protein</fullName>
    </recommendedName>
</protein>
<reference evidence="1" key="1">
    <citation type="journal article" date="2020" name="mSystems">
        <title>Genome- and Community-Level Interaction Insights into Carbon Utilization and Element Cycling Functions of Hydrothermarchaeota in Hydrothermal Sediment.</title>
        <authorList>
            <person name="Zhou Z."/>
            <person name="Liu Y."/>
            <person name="Xu W."/>
            <person name="Pan J."/>
            <person name="Luo Z.H."/>
            <person name="Li M."/>
        </authorList>
    </citation>
    <scope>NUCLEOTIDE SEQUENCE [LARGE SCALE GENOMIC DNA]</scope>
    <source>
        <strain evidence="1">SpSt-1233</strain>
    </source>
</reference>
<organism evidence="1">
    <name type="scientific">Eiseniibacteriota bacterium</name>
    <dbReference type="NCBI Taxonomy" id="2212470"/>
    <lineage>
        <taxon>Bacteria</taxon>
        <taxon>Candidatus Eiseniibacteriota</taxon>
    </lineage>
</organism>
<dbReference type="SUPFAM" id="SSF53756">
    <property type="entry name" value="UDP-Glycosyltransferase/glycogen phosphorylase"/>
    <property type="match status" value="1"/>
</dbReference>
<name>A0A7V2ATV4_UNCEI</name>